<feature type="domain" description="C2H2-type" evidence="6">
    <location>
        <begin position="584"/>
        <end position="607"/>
    </location>
</feature>
<feature type="compositionally biased region" description="Polar residues" evidence="5">
    <location>
        <begin position="164"/>
        <end position="173"/>
    </location>
</feature>
<feature type="region of interest" description="Disordered" evidence="5">
    <location>
        <begin position="25"/>
        <end position="122"/>
    </location>
</feature>
<dbReference type="Proteomes" id="UP000759131">
    <property type="component" value="Unassembled WGS sequence"/>
</dbReference>
<protein>
    <recommendedName>
        <fullName evidence="6">C2H2-type domain-containing protein</fullName>
    </recommendedName>
</protein>
<dbReference type="PROSITE" id="PS00028">
    <property type="entry name" value="ZINC_FINGER_C2H2_1"/>
    <property type="match status" value="2"/>
</dbReference>
<dbReference type="PANTHER" id="PTHR24379">
    <property type="entry name" value="KRAB AND ZINC FINGER DOMAIN-CONTAINING"/>
    <property type="match status" value="1"/>
</dbReference>
<evidence type="ECO:0000256" key="5">
    <source>
        <dbReference type="SAM" id="MobiDB-lite"/>
    </source>
</evidence>
<dbReference type="PANTHER" id="PTHR24379:SF121">
    <property type="entry name" value="C2H2-TYPE DOMAIN-CONTAINING PROTEIN"/>
    <property type="match status" value="1"/>
</dbReference>
<keyword evidence="3" id="KW-0863">Zinc-finger</keyword>
<keyword evidence="8" id="KW-1185">Reference proteome</keyword>
<dbReference type="Gene3D" id="3.30.160.60">
    <property type="entry name" value="Classic Zinc Finger"/>
    <property type="match status" value="1"/>
</dbReference>
<name>A0A7R9Q259_9ACAR</name>
<evidence type="ECO:0000313" key="8">
    <source>
        <dbReference type="Proteomes" id="UP000759131"/>
    </source>
</evidence>
<gene>
    <name evidence="7" type="ORF">OSB1V03_LOCUS9074</name>
</gene>
<feature type="compositionally biased region" description="Basic and acidic residues" evidence="5">
    <location>
        <begin position="65"/>
        <end position="88"/>
    </location>
</feature>
<keyword evidence="1" id="KW-0479">Metal-binding</keyword>
<evidence type="ECO:0000256" key="3">
    <source>
        <dbReference type="ARBA" id="ARBA00022771"/>
    </source>
</evidence>
<dbReference type="GO" id="GO:0008270">
    <property type="term" value="F:zinc ion binding"/>
    <property type="evidence" value="ECO:0007669"/>
    <property type="project" value="UniProtKB-KW"/>
</dbReference>
<proteinExistence type="predicted"/>
<feature type="region of interest" description="Disordered" evidence="5">
    <location>
        <begin position="137"/>
        <end position="174"/>
    </location>
</feature>
<dbReference type="SMART" id="SM00355">
    <property type="entry name" value="ZnF_C2H2"/>
    <property type="match status" value="9"/>
</dbReference>
<feature type="compositionally biased region" description="Polar residues" evidence="5">
    <location>
        <begin position="55"/>
        <end position="64"/>
    </location>
</feature>
<feature type="compositionally biased region" description="Polar residues" evidence="5">
    <location>
        <begin position="89"/>
        <end position="99"/>
    </location>
</feature>
<dbReference type="EMBL" id="OC860513">
    <property type="protein sequence ID" value="CAD7628653.1"/>
    <property type="molecule type" value="Genomic_DNA"/>
</dbReference>
<accession>A0A7R9Q259</accession>
<feature type="compositionally biased region" description="Basic and acidic residues" evidence="5">
    <location>
        <begin position="106"/>
        <end position="120"/>
    </location>
</feature>
<dbReference type="EMBL" id="CAJPIZ010005938">
    <property type="protein sequence ID" value="CAG2109083.1"/>
    <property type="molecule type" value="Genomic_DNA"/>
</dbReference>
<dbReference type="InterPro" id="IPR013087">
    <property type="entry name" value="Znf_C2H2_type"/>
</dbReference>
<evidence type="ECO:0000256" key="1">
    <source>
        <dbReference type="ARBA" id="ARBA00022723"/>
    </source>
</evidence>
<evidence type="ECO:0000313" key="7">
    <source>
        <dbReference type="EMBL" id="CAD7628653.1"/>
    </source>
</evidence>
<sequence length="799" mass="90142">MQSSDEELISTDKMEEFVAKLSATISSTMSGNTVAEEHSNLRDNTTVDSTDHPINWSSVGTQTRDISEDTSDKTMDDTIDDKPLKSDSNESPIGTTDPTNELAVDDSNHKTSDPNAHSDKSLNTSSDQLAVIGSAIQTPINQITRDSSPDTSDSNDNKGEDMTDITNQGTSDLPQVDETIGLITHELPLDVAQDMDSKQTTRCVETLNILKGRSIEPPISQTGVKSVVSQSMSAKRAPRKQTLLVRTELPAHNDQCLLSPLPTPGTANHIQEYTVLKPLKVVSKQSPNIIHLMEATEPIVTTNVSTPQSMPTIDEEFKCPIGDCAHVFDNFGQYTRHVIHCQRVCKECALVLTDAEELEQHQRLFRRRDVDYMCTDCHQLCLTERNMVLHNSWRHKRPYLMCDTCDYITDSEDRLETHAIYHEMGLIETPKAIYECFHTQCRQRYKRLSPFRRHLVRDHKINANSVKDSSDWVTADMNGGEEPIPAINESVKTEQTSLAAVAVDIVKPFETAPEVAETPIAAVVPAMTESTEAHVAVAADTPPTLKPMTPLKPKITTTITPIPIDSPPKASLSNQSLPERSLECTFTGCKQLFADFNALDTHWINKHGIYVRTTAKKPTPTARGQKRRLSDQTAQRLREEHLFYRTDIQYSCSDCRQLLLTEQNQVFHDHWLHGKPCLLCESCEFITTSANQVFHDHWLHGKPCLLCESCEFITTSAVKLTKHREYHQNGFVVFNKRSFECFECRMKCGTEEFLRYHLINRHQINAELIRLTPEDRVLDFNPIVFSLKISIKRNTFDLN</sequence>
<keyword evidence="2" id="KW-0677">Repeat</keyword>
<evidence type="ECO:0000256" key="2">
    <source>
        <dbReference type="ARBA" id="ARBA00022737"/>
    </source>
</evidence>
<keyword evidence="4" id="KW-0862">Zinc</keyword>
<reference evidence="7" key="1">
    <citation type="submission" date="2020-11" db="EMBL/GenBank/DDBJ databases">
        <authorList>
            <person name="Tran Van P."/>
        </authorList>
    </citation>
    <scope>NUCLEOTIDE SEQUENCE</scope>
</reference>
<evidence type="ECO:0000259" key="6">
    <source>
        <dbReference type="PROSITE" id="PS00028"/>
    </source>
</evidence>
<feature type="domain" description="C2H2-type" evidence="6">
    <location>
        <begin position="436"/>
        <end position="459"/>
    </location>
</feature>
<organism evidence="7">
    <name type="scientific">Medioppia subpectinata</name>
    <dbReference type="NCBI Taxonomy" id="1979941"/>
    <lineage>
        <taxon>Eukaryota</taxon>
        <taxon>Metazoa</taxon>
        <taxon>Ecdysozoa</taxon>
        <taxon>Arthropoda</taxon>
        <taxon>Chelicerata</taxon>
        <taxon>Arachnida</taxon>
        <taxon>Acari</taxon>
        <taxon>Acariformes</taxon>
        <taxon>Sarcoptiformes</taxon>
        <taxon>Oribatida</taxon>
        <taxon>Brachypylina</taxon>
        <taxon>Oppioidea</taxon>
        <taxon>Oppiidae</taxon>
        <taxon>Medioppia</taxon>
    </lineage>
</organism>
<evidence type="ECO:0000256" key="4">
    <source>
        <dbReference type="ARBA" id="ARBA00022833"/>
    </source>
</evidence>
<dbReference type="AlphaFoldDB" id="A0A7R9Q259"/>